<dbReference type="Proteomes" id="UP000307173">
    <property type="component" value="Unassembled WGS sequence"/>
</dbReference>
<sequence>MSTQIKLADTKLFEPIKVGHVTLKNRVVYPPTTRFRNSRDFTPTDSMLEYYTKRAENNGGLLIVEGTFCDFNFGLYERAPMIKTPAQVNSFKKIVDSVHAKGTSIGIQLWNLGRTADPKLLKEYNLPFVAPSPIYFDEASEKAAKECGNELRALTKDEIKAMIKEYADAAKRAINEAGFDFIEIHSAHMYLLDEFIQESSNQRTDEYGGSIENRARFALEVVDACIEAVGADHVGIRFSPYAEFQGGEGRLARINPIVTWGYLLSELQRRADAGNELAYVSIVEPRVSGIFDNPEAAKVDFTWPDLIWKGIILRSGGYLDPGNLERLPEIVNNDDHTIYGFGRYFTSNPDLPERLRQGLPLTKYDRAKFYNIGSNEGYLGVPNYGEEEDHSRDAIEPKALFED</sequence>
<dbReference type="PANTHER" id="PTHR22893">
    <property type="entry name" value="NADH OXIDOREDUCTASE-RELATED"/>
    <property type="match status" value="1"/>
</dbReference>
<feature type="region of interest" description="Disordered" evidence="7">
    <location>
        <begin position="383"/>
        <end position="403"/>
    </location>
</feature>
<name>A0A4T0X1J1_9ASCO</name>
<gene>
    <name evidence="9" type="ORF">CANINC_002805</name>
</gene>
<dbReference type="InterPro" id="IPR013785">
    <property type="entry name" value="Aldolase_TIM"/>
</dbReference>
<dbReference type="Gene3D" id="3.20.20.70">
    <property type="entry name" value="Aldolase class I"/>
    <property type="match status" value="1"/>
</dbReference>
<dbReference type="AlphaFoldDB" id="A0A4T0X1J1"/>
<dbReference type="STRING" id="52247.A0A4T0X1J1"/>
<dbReference type="PANTHER" id="PTHR22893:SF91">
    <property type="entry name" value="NADPH DEHYDROGENASE 2-RELATED"/>
    <property type="match status" value="1"/>
</dbReference>
<evidence type="ECO:0000313" key="10">
    <source>
        <dbReference type="Proteomes" id="UP000307173"/>
    </source>
</evidence>
<evidence type="ECO:0000256" key="4">
    <source>
        <dbReference type="ARBA" id="ARBA00056646"/>
    </source>
</evidence>
<dbReference type="EMBL" id="SELW01000465">
    <property type="protein sequence ID" value="TID26216.1"/>
    <property type="molecule type" value="Genomic_DNA"/>
</dbReference>
<dbReference type="CDD" id="cd02933">
    <property type="entry name" value="OYE_like_FMN"/>
    <property type="match status" value="1"/>
</dbReference>
<dbReference type="Pfam" id="PF00724">
    <property type="entry name" value="Oxidored_FMN"/>
    <property type="match status" value="1"/>
</dbReference>
<protein>
    <recommendedName>
        <fullName evidence="5">Probable NADPH dehydrogenase</fullName>
    </recommendedName>
    <alternativeName>
        <fullName evidence="6">Estrogen-binding protein</fullName>
    </alternativeName>
</protein>
<dbReference type="OrthoDB" id="276546at2759"/>
<evidence type="ECO:0000313" key="9">
    <source>
        <dbReference type="EMBL" id="TID26216.1"/>
    </source>
</evidence>
<dbReference type="SUPFAM" id="SSF51395">
    <property type="entry name" value="FMN-linked oxidoreductases"/>
    <property type="match status" value="1"/>
</dbReference>
<keyword evidence="3" id="KW-0288">FMN</keyword>
<evidence type="ECO:0000259" key="8">
    <source>
        <dbReference type="Pfam" id="PF00724"/>
    </source>
</evidence>
<evidence type="ECO:0000256" key="7">
    <source>
        <dbReference type="SAM" id="MobiDB-lite"/>
    </source>
</evidence>
<dbReference type="FunFam" id="3.20.20.70:FF:000138">
    <property type="entry name" value="NADPH dehydrogenase 1"/>
    <property type="match status" value="1"/>
</dbReference>
<comment type="function">
    <text evidence="4">Oxidoreductase that binds mammalian estrogens with high affinity.</text>
</comment>
<dbReference type="GO" id="GO:0003959">
    <property type="term" value="F:NADPH dehydrogenase activity"/>
    <property type="evidence" value="ECO:0007669"/>
    <property type="project" value="TreeGrafter"/>
</dbReference>
<accession>A0A4T0X1J1</accession>
<dbReference type="GO" id="GO:0010181">
    <property type="term" value="F:FMN binding"/>
    <property type="evidence" value="ECO:0007669"/>
    <property type="project" value="InterPro"/>
</dbReference>
<feature type="domain" description="NADH:flavin oxidoreductase/NADH oxidase N-terminal" evidence="8">
    <location>
        <begin position="11"/>
        <end position="361"/>
    </location>
</feature>
<evidence type="ECO:0000256" key="3">
    <source>
        <dbReference type="ARBA" id="ARBA00022643"/>
    </source>
</evidence>
<comment type="cofactor">
    <cofactor evidence="1">
        <name>FMN</name>
        <dbReference type="ChEBI" id="CHEBI:58210"/>
    </cofactor>
</comment>
<keyword evidence="10" id="KW-1185">Reference proteome</keyword>
<dbReference type="GO" id="GO:0042562">
    <property type="term" value="F:hormone binding"/>
    <property type="evidence" value="ECO:0007669"/>
    <property type="project" value="UniProtKB-ARBA"/>
</dbReference>
<proteinExistence type="inferred from homology"/>
<evidence type="ECO:0000256" key="6">
    <source>
        <dbReference type="ARBA" id="ARBA00075326"/>
    </source>
</evidence>
<organism evidence="9 10">
    <name type="scientific">Pichia inconspicua</name>
    <dbReference type="NCBI Taxonomy" id="52247"/>
    <lineage>
        <taxon>Eukaryota</taxon>
        <taxon>Fungi</taxon>
        <taxon>Dikarya</taxon>
        <taxon>Ascomycota</taxon>
        <taxon>Saccharomycotina</taxon>
        <taxon>Pichiomycetes</taxon>
        <taxon>Pichiales</taxon>
        <taxon>Pichiaceae</taxon>
        <taxon>Pichia</taxon>
    </lineage>
</organism>
<comment type="caution">
    <text evidence="9">The sequence shown here is derived from an EMBL/GenBank/DDBJ whole genome shotgun (WGS) entry which is preliminary data.</text>
</comment>
<evidence type="ECO:0000256" key="5">
    <source>
        <dbReference type="ARBA" id="ARBA00067604"/>
    </source>
</evidence>
<comment type="similarity">
    <text evidence="2">Belongs to the NADH:flavin oxidoreductase/NADH oxidase family.</text>
</comment>
<keyword evidence="3" id="KW-0285">Flavoprotein</keyword>
<dbReference type="InterPro" id="IPR001155">
    <property type="entry name" value="OxRdtase_FMN_N"/>
</dbReference>
<dbReference type="InterPro" id="IPR045247">
    <property type="entry name" value="Oye-like"/>
</dbReference>
<reference evidence="9 10" key="1">
    <citation type="journal article" date="2019" name="Front. Genet.">
        <title>Whole-Genome Sequencing of the Opportunistic Yeast Pathogen Candida inconspicua Uncovers Its Hybrid Origin.</title>
        <authorList>
            <person name="Mixao V."/>
            <person name="Hansen A.P."/>
            <person name="Saus E."/>
            <person name="Boekhout T."/>
            <person name="Lass-Florl C."/>
            <person name="Gabaldon T."/>
        </authorList>
    </citation>
    <scope>NUCLEOTIDE SEQUENCE [LARGE SCALE GENOMIC DNA]</scope>
    <source>
        <strain evidence="9 10">CBS 180</strain>
    </source>
</reference>
<evidence type="ECO:0000256" key="1">
    <source>
        <dbReference type="ARBA" id="ARBA00001917"/>
    </source>
</evidence>
<feature type="compositionally biased region" description="Basic and acidic residues" evidence="7">
    <location>
        <begin position="389"/>
        <end position="403"/>
    </location>
</feature>
<evidence type="ECO:0000256" key="2">
    <source>
        <dbReference type="ARBA" id="ARBA00005979"/>
    </source>
</evidence>